<evidence type="ECO:0000313" key="2">
    <source>
        <dbReference type="EMBL" id="KAG0323107.1"/>
    </source>
</evidence>
<evidence type="ECO:0000256" key="1">
    <source>
        <dbReference type="SAM" id="MobiDB-lite"/>
    </source>
</evidence>
<reference evidence="2" key="1">
    <citation type="journal article" date="2020" name="Fungal Divers.">
        <title>Resolving the Mortierellaceae phylogeny through synthesis of multi-gene phylogenetics and phylogenomics.</title>
        <authorList>
            <person name="Vandepol N."/>
            <person name="Liber J."/>
            <person name="Desiro A."/>
            <person name="Na H."/>
            <person name="Kennedy M."/>
            <person name="Barry K."/>
            <person name="Grigoriev I.V."/>
            <person name="Miller A.N."/>
            <person name="O'Donnell K."/>
            <person name="Stajich J.E."/>
            <person name="Bonito G."/>
        </authorList>
    </citation>
    <scope>NUCLEOTIDE SEQUENCE</scope>
    <source>
        <strain evidence="2">REB-010B</strain>
    </source>
</reference>
<protein>
    <submittedName>
        <fullName evidence="2">Uncharacterized protein</fullName>
    </submittedName>
</protein>
<evidence type="ECO:0000313" key="3">
    <source>
        <dbReference type="Proteomes" id="UP000738325"/>
    </source>
</evidence>
<accession>A0A9P6UWR7</accession>
<feature type="region of interest" description="Disordered" evidence="1">
    <location>
        <begin position="1"/>
        <end position="54"/>
    </location>
</feature>
<comment type="caution">
    <text evidence="2">The sequence shown here is derived from an EMBL/GenBank/DDBJ whole genome shotgun (WGS) entry which is preliminary data.</text>
</comment>
<gene>
    <name evidence="2" type="ORF">BGZ99_002946</name>
</gene>
<dbReference type="OrthoDB" id="2436260at2759"/>
<proteinExistence type="predicted"/>
<keyword evidence="3" id="KW-1185">Reference proteome</keyword>
<organism evidence="2 3">
    <name type="scientific">Dissophora globulifera</name>
    <dbReference type="NCBI Taxonomy" id="979702"/>
    <lineage>
        <taxon>Eukaryota</taxon>
        <taxon>Fungi</taxon>
        <taxon>Fungi incertae sedis</taxon>
        <taxon>Mucoromycota</taxon>
        <taxon>Mortierellomycotina</taxon>
        <taxon>Mortierellomycetes</taxon>
        <taxon>Mortierellales</taxon>
        <taxon>Mortierellaceae</taxon>
        <taxon>Dissophora</taxon>
    </lineage>
</organism>
<feature type="compositionally biased region" description="Acidic residues" evidence="1">
    <location>
        <begin position="27"/>
        <end position="51"/>
    </location>
</feature>
<sequence length="493" mass="55043">MLKCGWAEANIPLGALKDSLAPKPTEDGDGEEDDEDEDEDGGEGGEDDEDADPKIRFEKGHLRRWWAEASRIPLSMKPLFSLRHQFNDPFVTFEERALPSILWSTSKKHPNPAAAASSKILSAVNATKLVETRYGELTRILFYGDPQEIKRSKSVWQTPYGRRTTTMAALAESHPQVFAPTVLHRFLEDKFQHIAKAIDCKQRGILCESTPPPLPTACLLQEHGLSPPRFAINNIFSTNGTELHINCFDTMKPYRSRATFVPIYRIENKFPTTKSILDEFGVSIVGEIDVWGVDPGEVNTAAFCQVVRGPQMNLDTTTSTTILRPGVTAKNLAIKRNALYQPVFAHRQKLEELSSRRISISEGQRIEGALWANDVALRDDGVSLPSIADIQNTLPSRQHTKLEDIDLSTRKFFAAQGLLHGFFSSTRVKRMAWSLKKSKRAEIDLAVDAILKECTTKTLFCYGNGSFRTGINLASPHETYKAIFAQKALANIK</sequence>
<name>A0A9P6UWR7_9FUNG</name>
<dbReference type="AlphaFoldDB" id="A0A9P6UWR7"/>
<dbReference type="Proteomes" id="UP000738325">
    <property type="component" value="Unassembled WGS sequence"/>
</dbReference>
<dbReference type="EMBL" id="JAAAIP010000196">
    <property type="protein sequence ID" value="KAG0323107.1"/>
    <property type="molecule type" value="Genomic_DNA"/>
</dbReference>